<reference evidence="3" key="1">
    <citation type="submission" date="2017-02" db="EMBL/GenBank/DDBJ databases">
        <authorList>
            <person name="Varghese N."/>
            <person name="Submissions S."/>
        </authorList>
    </citation>
    <scope>NUCLEOTIDE SEQUENCE [LARGE SCALE GENOMIC DNA]</scope>
    <source>
        <strain evidence="3">USBA 833</strain>
    </source>
</reference>
<dbReference type="OrthoDB" id="148059at2"/>
<evidence type="ECO:0000259" key="1">
    <source>
        <dbReference type="Pfam" id="PF01261"/>
    </source>
</evidence>
<dbReference type="PANTHER" id="PTHR12110:SF21">
    <property type="entry name" value="XYLOSE ISOMERASE-LIKE TIM BARREL DOMAIN-CONTAINING PROTEIN"/>
    <property type="match status" value="1"/>
</dbReference>
<protein>
    <submittedName>
        <fullName evidence="2">Sugar phosphate isomerase/epimerase</fullName>
    </submittedName>
</protein>
<evidence type="ECO:0000313" key="3">
    <source>
        <dbReference type="Proteomes" id="UP000190105"/>
    </source>
</evidence>
<keyword evidence="2" id="KW-0413">Isomerase</keyword>
<gene>
    <name evidence="2" type="ORF">SAMN05443428_11034</name>
</gene>
<dbReference type="Gene3D" id="3.20.20.150">
    <property type="entry name" value="Divalent-metal-dependent TIM barrel enzymes"/>
    <property type="match status" value="1"/>
</dbReference>
<dbReference type="PANTHER" id="PTHR12110">
    <property type="entry name" value="HYDROXYPYRUVATE ISOMERASE"/>
    <property type="match status" value="1"/>
</dbReference>
<dbReference type="InterPro" id="IPR013022">
    <property type="entry name" value="Xyl_isomerase-like_TIM-brl"/>
</dbReference>
<dbReference type="Pfam" id="PF01261">
    <property type="entry name" value="AP_endonuc_2"/>
    <property type="match status" value="1"/>
</dbReference>
<dbReference type="RefSeq" id="WP_078696566.1">
    <property type="nucleotide sequence ID" value="NZ_FUYH01000010.1"/>
</dbReference>
<dbReference type="Proteomes" id="UP000190105">
    <property type="component" value="Unassembled WGS sequence"/>
</dbReference>
<dbReference type="InterPro" id="IPR050312">
    <property type="entry name" value="IolE/XylAMocC-like"/>
</dbReference>
<dbReference type="InterPro" id="IPR036237">
    <property type="entry name" value="Xyl_isomerase-like_sf"/>
</dbReference>
<name>A0A1T4XKR7_9CLOT</name>
<dbReference type="STRING" id="1147123.SAMN05443428_11034"/>
<accession>A0A1T4XKR7</accession>
<sequence length="261" mass="30276">MKVGISTACFYPSVNTEDTLKIIKDIGFDLCEVFLEAECETDFDFCMNLKNKADNLGIEIYSVHGFSAAFEPYLFDKYRRRKLEMEKRFRAMCSAAQIFNAKCYVFHGLRKTNEKIDYEEISENMDYLCSISEEYGIKIAWENVAWCRTSDPSFINEVSRNMKNDVYYTLDIKQAVRSGKNPVEYLNVYNNKLINVHINDAGYGNSCLLPGKGQMDLKGIIQHVSSINEDIPLIIELYRENYDTYDDLKKAKKYIEGLEEK</sequence>
<dbReference type="GO" id="GO:0016853">
    <property type="term" value="F:isomerase activity"/>
    <property type="evidence" value="ECO:0007669"/>
    <property type="project" value="UniProtKB-KW"/>
</dbReference>
<keyword evidence="3" id="KW-1185">Reference proteome</keyword>
<dbReference type="AlphaFoldDB" id="A0A1T4XKR7"/>
<evidence type="ECO:0000313" key="2">
    <source>
        <dbReference type="EMBL" id="SKA90086.1"/>
    </source>
</evidence>
<dbReference type="SUPFAM" id="SSF51658">
    <property type="entry name" value="Xylose isomerase-like"/>
    <property type="match status" value="1"/>
</dbReference>
<proteinExistence type="predicted"/>
<organism evidence="2 3">
    <name type="scientific">Caloramator quimbayensis</name>
    <dbReference type="NCBI Taxonomy" id="1147123"/>
    <lineage>
        <taxon>Bacteria</taxon>
        <taxon>Bacillati</taxon>
        <taxon>Bacillota</taxon>
        <taxon>Clostridia</taxon>
        <taxon>Eubacteriales</taxon>
        <taxon>Clostridiaceae</taxon>
        <taxon>Caloramator</taxon>
    </lineage>
</organism>
<dbReference type="EMBL" id="FUYH01000010">
    <property type="protein sequence ID" value="SKA90086.1"/>
    <property type="molecule type" value="Genomic_DNA"/>
</dbReference>
<feature type="domain" description="Xylose isomerase-like TIM barrel" evidence="1">
    <location>
        <begin position="21"/>
        <end position="254"/>
    </location>
</feature>